<dbReference type="STRING" id="1300222.I532_24950"/>
<name>M8D159_9BACL</name>
<keyword evidence="3" id="KW-1185">Reference proteome</keyword>
<dbReference type="InterPro" id="IPR046929">
    <property type="entry name" value="HTH_Tnp"/>
</dbReference>
<evidence type="ECO:0000313" key="2">
    <source>
        <dbReference type="EMBL" id="EMT49949.1"/>
    </source>
</evidence>
<reference evidence="2 3" key="1">
    <citation type="submission" date="2013-03" db="EMBL/GenBank/DDBJ databases">
        <title>Assembly of a new bacterial strain Brevibacillus borstelensis AK1.</title>
        <authorList>
            <person name="Rajan I."/>
            <person name="PoliReddy D."/>
            <person name="Sugumar T."/>
            <person name="Rathinam K."/>
            <person name="Alqarawi S."/>
            <person name="Khalil A.B."/>
            <person name="Sivakumar N."/>
        </authorList>
    </citation>
    <scope>NUCLEOTIDE SEQUENCE [LARGE SCALE GENOMIC DNA]</scope>
    <source>
        <strain evidence="2 3">AK1</strain>
    </source>
</reference>
<dbReference type="Proteomes" id="UP000012081">
    <property type="component" value="Unassembled WGS sequence"/>
</dbReference>
<comment type="caution">
    <text evidence="2">The sequence shown here is derived from an EMBL/GenBank/DDBJ whole genome shotgun (WGS) entry which is preliminary data.</text>
</comment>
<dbReference type="AlphaFoldDB" id="M8D159"/>
<organism evidence="2 3">
    <name type="scientific">Brevibacillus borstelensis AK1</name>
    <dbReference type="NCBI Taxonomy" id="1300222"/>
    <lineage>
        <taxon>Bacteria</taxon>
        <taxon>Bacillati</taxon>
        <taxon>Bacillota</taxon>
        <taxon>Bacilli</taxon>
        <taxon>Bacillales</taxon>
        <taxon>Paenibacillaceae</taxon>
        <taxon>Brevibacillus</taxon>
    </lineage>
</organism>
<evidence type="ECO:0000256" key="1">
    <source>
        <dbReference type="SAM" id="MobiDB-lite"/>
    </source>
</evidence>
<dbReference type="InterPro" id="IPR009057">
    <property type="entry name" value="Homeodomain-like_sf"/>
</dbReference>
<feature type="region of interest" description="Disordered" evidence="1">
    <location>
        <begin position="90"/>
        <end position="112"/>
    </location>
</feature>
<evidence type="ECO:0000313" key="3">
    <source>
        <dbReference type="Proteomes" id="UP000012081"/>
    </source>
</evidence>
<proteinExistence type="predicted"/>
<protein>
    <submittedName>
        <fullName evidence="2">Putative transposase for insertion sequence element IS1353</fullName>
    </submittedName>
</protein>
<dbReference type="PATRIC" id="fig|1300222.3.peg.5233"/>
<dbReference type="PANTHER" id="PTHR33795:SF1">
    <property type="entry name" value="INSERTION ELEMENT IS150 PROTEIN INSJ"/>
    <property type="match status" value="1"/>
</dbReference>
<dbReference type="Pfam" id="PF20310">
    <property type="entry name" value="HTH_Tnp_2"/>
    <property type="match status" value="1"/>
</dbReference>
<dbReference type="EMBL" id="APBN01000026">
    <property type="protein sequence ID" value="EMT49949.1"/>
    <property type="molecule type" value="Genomic_DNA"/>
</dbReference>
<dbReference type="InterPro" id="IPR052057">
    <property type="entry name" value="IS150/IS1296_orfA-like"/>
</dbReference>
<accession>M8D159</accession>
<sequence>MGKKRSSSKIFSEHEIKQLESNPNVLHVTDKSITYAPAFKLAAVKAYISGQTPMEIFRNAGFNVDVIGHDKPHQCLKRWRNTYSALGENGLLEEQRGKGSTGRPTGERLSMEEKLKRAEARIKLLEAENDFLKKLDALETQKMQRKH</sequence>
<dbReference type="SUPFAM" id="SSF46689">
    <property type="entry name" value="Homeodomain-like"/>
    <property type="match status" value="1"/>
</dbReference>
<gene>
    <name evidence="2" type="ORF">I532_24950</name>
</gene>
<dbReference type="PANTHER" id="PTHR33795">
    <property type="entry name" value="INSERTION ELEMENT IS150 PROTEIN INSJ"/>
    <property type="match status" value="1"/>
</dbReference>